<accession>A0A0N5AKV5</accession>
<keyword evidence="5" id="KW-1185">Reference proteome</keyword>
<dbReference type="GO" id="GO:0016020">
    <property type="term" value="C:membrane"/>
    <property type="evidence" value="ECO:0007669"/>
    <property type="project" value="UniProtKB-SubCell"/>
</dbReference>
<feature type="transmembrane region" description="Helical" evidence="4">
    <location>
        <begin position="182"/>
        <end position="201"/>
    </location>
</feature>
<dbReference type="WBParaSite" id="SMUV_0000514001-mRNA-1">
    <property type="protein sequence ID" value="SMUV_0000514001-mRNA-1"/>
    <property type="gene ID" value="SMUV_0000514001"/>
</dbReference>
<keyword evidence="1 4" id="KW-0812">Transmembrane</keyword>
<dbReference type="PANTHER" id="PTHR12483">
    <property type="entry name" value="SOLUTE CARRIER FAMILY 31 COPPER TRANSPORTERS"/>
    <property type="match status" value="1"/>
</dbReference>
<comment type="similarity">
    <text evidence="4">Belongs to the copper transporter (Ctr) (TC 1.A.56) family. SLC31A subfamily.</text>
</comment>
<keyword evidence="4" id="KW-0187">Copper transport</keyword>
<feature type="transmembrane region" description="Helical" evidence="4">
    <location>
        <begin position="156"/>
        <end position="176"/>
    </location>
</feature>
<dbReference type="Pfam" id="PF04145">
    <property type="entry name" value="Ctr"/>
    <property type="match status" value="1"/>
</dbReference>
<evidence type="ECO:0000256" key="1">
    <source>
        <dbReference type="ARBA" id="ARBA00022692"/>
    </source>
</evidence>
<keyword evidence="4" id="KW-0406">Ion transport</keyword>
<evidence type="ECO:0000256" key="2">
    <source>
        <dbReference type="ARBA" id="ARBA00022989"/>
    </source>
</evidence>
<evidence type="ECO:0000313" key="5">
    <source>
        <dbReference type="Proteomes" id="UP000046393"/>
    </source>
</evidence>
<evidence type="ECO:0000313" key="6">
    <source>
        <dbReference type="WBParaSite" id="SMUV_0000514001-mRNA-1"/>
    </source>
</evidence>
<reference evidence="6" key="1">
    <citation type="submission" date="2016-04" db="UniProtKB">
        <authorList>
            <consortium name="WormBaseParasite"/>
        </authorList>
    </citation>
    <scope>IDENTIFICATION</scope>
</reference>
<feature type="transmembrane region" description="Helical" evidence="4">
    <location>
        <begin position="61"/>
        <end position="81"/>
    </location>
</feature>
<evidence type="ECO:0000256" key="3">
    <source>
        <dbReference type="ARBA" id="ARBA00023136"/>
    </source>
</evidence>
<dbReference type="STRING" id="451379.A0A0N5AKV5"/>
<dbReference type="AlphaFoldDB" id="A0A0N5AKV5"/>
<name>A0A0N5AKV5_9BILA</name>
<keyword evidence="4" id="KW-0813">Transport</keyword>
<dbReference type="GO" id="GO:0005375">
    <property type="term" value="F:copper ion transmembrane transporter activity"/>
    <property type="evidence" value="ECO:0007669"/>
    <property type="project" value="UniProtKB-UniRule"/>
</dbReference>
<keyword evidence="3 4" id="KW-0472">Membrane</keyword>
<protein>
    <recommendedName>
        <fullName evidence="4">Copper transport protein</fullName>
    </recommendedName>
</protein>
<dbReference type="PANTHER" id="PTHR12483:SF127">
    <property type="entry name" value="COPPER TRANSPORT PROTEIN"/>
    <property type="match status" value="1"/>
</dbReference>
<evidence type="ECO:0000256" key="4">
    <source>
        <dbReference type="RuleBase" id="RU367022"/>
    </source>
</evidence>
<keyword evidence="2 4" id="KW-1133">Transmembrane helix</keyword>
<comment type="subcellular location">
    <subcellularLocation>
        <location evidence="4">Membrane</location>
        <topology evidence="4">Multi-pass membrane protein</topology>
    </subcellularLocation>
</comment>
<dbReference type="InterPro" id="IPR007274">
    <property type="entry name" value="Cop_transporter"/>
</dbReference>
<keyword evidence="4" id="KW-0186">Copper</keyword>
<sequence length="217" mass="24708">MNHSEVGSTAMLKSTHNMHSQMMPMGAEHSMHGHMMSEHSMMKMWFHGGCEEVILFDFWRINSISGLLISCIITFAMSALYEGIKWFRVYLQLNREHCSKSSCQLKEIESHKELLGKSPQNEVVYRPTTVSSNPTSSRCCYGDATSPFAFQHLIQGFLYAVQLTFAYWMMLIAMTYNTYLTAAVIIGAAFGHWLFAVLKYFDSRADRLDSLATDACH</sequence>
<dbReference type="Proteomes" id="UP000046393">
    <property type="component" value="Unplaced"/>
</dbReference>
<proteinExistence type="inferred from homology"/>
<organism evidence="5 6">
    <name type="scientific">Syphacia muris</name>
    <dbReference type="NCBI Taxonomy" id="451379"/>
    <lineage>
        <taxon>Eukaryota</taxon>
        <taxon>Metazoa</taxon>
        <taxon>Ecdysozoa</taxon>
        <taxon>Nematoda</taxon>
        <taxon>Chromadorea</taxon>
        <taxon>Rhabditida</taxon>
        <taxon>Spirurina</taxon>
        <taxon>Oxyuridomorpha</taxon>
        <taxon>Oxyuroidea</taxon>
        <taxon>Oxyuridae</taxon>
        <taxon>Syphacia</taxon>
    </lineage>
</organism>